<organism evidence="2 5">
    <name type="scientific">Moraxella bovis</name>
    <dbReference type="NCBI Taxonomy" id="476"/>
    <lineage>
        <taxon>Bacteria</taxon>
        <taxon>Pseudomonadati</taxon>
        <taxon>Pseudomonadota</taxon>
        <taxon>Gammaproteobacteria</taxon>
        <taxon>Moraxellales</taxon>
        <taxon>Moraxellaceae</taxon>
        <taxon>Moraxella</taxon>
    </lineage>
</organism>
<evidence type="ECO:0000313" key="5">
    <source>
        <dbReference type="Proteomes" id="UP000254133"/>
    </source>
</evidence>
<gene>
    <name evidence="3" type="ORF">LP092_00510</name>
    <name evidence="4" type="ORF">LP129_00510</name>
    <name evidence="2" type="ORF">NCTC9426_00615</name>
</gene>
<reference evidence="2 5" key="1">
    <citation type="submission" date="2018-06" db="EMBL/GenBank/DDBJ databases">
        <authorList>
            <consortium name="Pathogen Informatics"/>
            <person name="Doyle S."/>
        </authorList>
    </citation>
    <scope>NUCLEOTIDE SEQUENCE [LARGE SCALE GENOMIC DNA]</scope>
    <source>
        <strain evidence="2 5">NCTC9426</strain>
    </source>
</reference>
<feature type="transmembrane region" description="Helical" evidence="1">
    <location>
        <begin position="50"/>
        <end position="74"/>
    </location>
</feature>
<dbReference type="AlphaFoldDB" id="A0A1T0A5Y4"/>
<reference evidence="3 6" key="2">
    <citation type="journal article" date="2022" name="BMC Microbiol.">
        <title>Whole genome sequencing of Moraxella bovis strains from North America reveals two genotypes with different genetic determinants.</title>
        <authorList>
            <person name="Wynn E.L."/>
            <person name="Hille M.M."/>
            <person name="Loy J.D."/>
            <person name="Schuller G."/>
            <person name="Kuhn K.L."/>
            <person name="Dickey A.M."/>
            <person name="Bono J.L."/>
            <person name="Clawson M.L."/>
        </authorList>
    </citation>
    <scope>NUCLEOTIDE SEQUENCE [LARGE SCALE GENOMIC DNA]</scope>
    <source>
        <strain evidence="3">SAM102599</strain>
        <strain evidence="4 6">SAM57978</strain>
    </source>
</reference>
<evidence type="ECO:0000313" key="6">
    <source>
        <dbReference type="Proteomes" id="UP001163283"/>
    </source>
</evidence>
<keyword evidence="7" id="KW-1185">Reference proteome</keyword>
<evidence type="ECO:0000313" key="7">
    <source>
        <dbReference type="Proteomes" id="UP001163632"/>
    </source>
</evidence>
<evidence type="ECO:0000256" key="1">
    <source>
        <dbReference type="SAM" id="Phobius"/>
    </source>
</evidence>
<dbReference type="RefSeq" id="WP_078273649.1">
    <property type="nucleotide sequence ID" value="NZ_CP030241.1"/>
</dbReference>
<keyword evidence="1" id="KW-1133">Transmembrane helix</keyword>
<dbReference type="GeneID" id="77189896"/>
<feature type="transmembrane region" description="Helical" evidence="1">
    <location>
        <begin position="89"/>
        <end position="108"/>
    </location>
</feature>
<dbReference type="EMBL" id="CP087781">
    <property type="protein sequence ID" value="UZA51690.1"/>
    <property type="molecule type" value="Genomic_DNA"/>
</dbReference>
<dbReference type="STRING" id="476.B0182_03735"/>
<dbReference type="Proteomes" id="UP001163283">
    <property type="component" value="Chromosome"/>
</dbReference>
<protein>
    <submittedName>
        <fullName evidence="2">Uncharacterized protein</fullName>
    </submittedName>
</protein>
<dbReference type="Proteomes" id="UP000254133">
    <property type="component" value="Unassembled WGS sequence"/>
</dbReference>
<dbReference type="KEGG" id="mboi:DQF64_13915"/>
<dbReference type="EMBL" id="CP087830">
    <property type="protein sequence ID" value="UZA03288.1"/>
    <property type="molecule type" value="Genomic_DNA"/>
</dbReference>
<keyword evidence="1" id="KW-0812">Transmembrane</keyword>
<sequence length="152" mass="16858">MSKIGNHNIQLSPPEQAPPASATVNIANDDISELSQQAKLNQERITLFRYAVYGALFAFSILIVLLCCVIYEYISLLRSNQTAILSSNFWHIPLMIAVMATSILYATLKSSAHFGENKSQNDKQNTDSLSVIGNLPIWQELIDTIKSLKSSK</sequence>
<accession>A0A1T0A5Y4</accession>
<evidence type="ECO:0000313" key="4">
    <source>
        <dbReference type="EMBL" id="UZA51690.1"/>
    </source>
</evidence>
<keyword evidence="1" id="KW-0472">Membrane</keyword>
<dbReference type="EMBL" id="UGPZ01000002">
    <property type="protein sequence ID" value="STY90594.1"/>
    <property type="molecule type" value="Genomic_DNA"/>
</dbReference>
<evidence type="ECO:0000313" key="3">
    <source>
        <dbReference type="EMBL" id="UZA03288.1"/>
    </source>
</evidence>
<dbReference type="Proteomes" id="UP001163632">
    <property type="component" value="Chromosome"/>
</dbReference>
<evidence type="ECO:0000313" key="2">
    <source>
        <dbReference type="EMBL" id="STY90594.1"/>
    </source>
</evidence>
<proteinExistence type="predicted"/>
<name>A0A1T0A5Y4_MORBO</name>